<gene>
    <name evidence="1" type="ORF">BEWA_043220</name>
</gene>
<name>L1LG14_THEEQ</name>
<protein>
    <submittedName>
        <fullName evidence="1">Uncharacterized protein</fullName>
    </submittedName>
</protein>
<proteinExistence type="predicted"/>
<dbReference type="Proteomes" id="UP000031512">
    <property type="component" value="Unassembled WGS sequence"/>
</dbReference>
<sequence>MFLQYGANVFANKFQDSMLSLYPYGDYSSFEDPGSFVREMDAVVNNLVDLSGKLVASINAELEEASNYDLQSANETSNLNAAEVINKMLARQVVTDLLVYKFSYLHEMYKNASVKLKKMPETNPLFDDMPFDPPLTRMVIYEWVRNMVKTFNEAAMVEDKLSRTWTEIRDEINSNPKEPSKY</sequence>
<dbReference type="eggNOG" id="ENOG502QXHQ">
    <property type="taxonomic scope" value="Eukaryota"/>
</dbReference>
<dbReference type="GeneID" id="15807729"/>
<dbReference type="VEuPathDB" id="PiroplasmaDB:BEWA_043220"/>
<dbReference type="EMBL" id="ACOU01000002">
    <property type="protein sequence ID" value="EKX74281.1"/>
    <property type="molecule type" value="Genomic_DNA"/>
</dbReference>
<evidence type="ECO:0000313" key="1">
    <source>
        <dbReference type="EMBL" id="EKX74281.1"/>
    </source>
</evidence>
<dbReference type="OrthoDB" id="361758at2759"/>
<evidence type="ECO:0000313" key="2">
    <source>
        <dbReference type="Proteomes" id="UP000031512"/>
    </source>
</evidence>
<dbReference type="RefSeq" id="XP_004833733.1">
    <property type="nucleotide sequence ID" value="XM_004833676.1"/>
</dbReference>
<keyword evidence="2" id="KW-1185">Reference proteome</keyword>
<reference evidence="1 2" key="1">
    <citation type="journal article" date="2012" name="BMC Genomics">
        <title>Comparative genomic analysis and phylogenetic position of Theileria equi.</title>
        <authorList>
            <person name="Kappmeyer L.S."/>
            <person name="Thiagarajan M."/>
            <person name="Herndon D.R."/>
            <person name="Ramsay J.D."/>
            <person name="Caler E."/>
            <person name="Djikeng A."/>
            <person name="Gillespie J.J."/>
            <person name="Lau A.O."/>
            <person name="Roalson E.H."/>
            <person name="Silva J.C."/>
            <person name="Silva M.G."/>
            <person name="Suarez C.E."/>
            <person name="Ueti M.W."/>
            <person name="Nene V.M."/>
            <person name="Mealey R.H."/>
            <person name="Knowles D.P."/>
            <person name="Brayton K.A."/>
        </authorList>
    </citation>
    <scope>NUCLEOTIDE SEQUENCE [LARGE SCALE GENOMIC DNA]</scope>
    <source>
        <strain evidence="1 2">WA</strain>
    </source>
</reference>
<dbReference type="KEGG" id="beq:BEWA_043220"/>
<comment type="caution">
    <text evidence="1">The sequence shown here is derived from an EMBL/GenBank/DDBJ whole genome shotgun (WGS) entry which is preliminary data.</text>
</comment>
<accession>L1LG14</accession>
<organism evidence="1 2">
    <name type="scientific">Theileria equi strain WA</name>
    <dbReference type="NCBI Taxonomy" id="1537102"/>
    <lineage>
        <taxon>Eukaryota</taxon>
        <taxon>Sar</taxon>
        <taxon>Alveolata</taxon>
        <taxon>Apicomplexa</taxon>
        <taxon>Aconoidasida</taxon>
        <taxon>Piroplasmida</taxon>
        <taxon>Theileriidae</taxon>
        <taxon>Theileria</taxon>
    </lineage>
</organism>
<dbReference type="AlphaFoldDB" id="L1LG14"/>